<evidence type="ECO:0000256" key="7">
    <source>
        <dbReference type="SAM" id="SignalP"/>
    </source>
</evidence>
<dbReference type="PANTHER" id="PTHR28593:SF2">
    <property type="entry name" value="METEORIN"/>
    <property type="match status" value="1"/>
</dbReference>
<feature type="region of interest" description="Disordered" evidence="6">
    <location>
        <begin position="227"/>
        <end position="252"/>
    </location>
</feature>
<evidence type="ECO:0000313" key="9">
    <source>
        <dbReference type="Proteomes" id="UP000694540"/>
    </source>
</evidence>
<reference evidence="8" key="2">
    <citation type="submission" date="2025-09" db="UniProtKB">
        <authorList>
            <consortium name="Ensembl"/>
        </authorList>
    </citation>
    <scope>IDENTIFICATION</scope>
</reference>
<organism evidence="8 9">
    <name type="scientific">Catagonus wagneri</name>
    <name type="common">Chacoan peccary</name>
    <dbReference type="NCBI Taxonomy" id="51154"/>
    <lineage>
        <taxon>Eukaryota</taxon>
        <taxon>Metazoa</taxon>
        <taxon>Chordata</taxon>
        <taxon>Craniata</taxon>
        <taxon>Vertebrata</taxon>
        <taxon>Euteleostomi</taxon>
        <taxon>Mammalia</taxon>
        <taxon>Eutheria</taxon>
        <taxon>Laurasiatheria</taxon>
        <taxon>Artiodactyla</taxon>
        <taxon>Suina</taxon>
        <taxon>Tayassuidae</taxon>
        <taxon>Catagonus</taxon>
    </lineage>
</organism>
<dbReference type="GO" id="GO:0010001">
    <property type="term" value="P:glial cell differentiation"/>
    <property type="evidence" value="ECO:0007669"/>
    <property type="project" value="TreeGrafter"/>
</dbReference>
<evidence type="ECO:0000256" key="6">
    <source>
        <dbReference type="SAM" id="MobiDB-lite"/>
    </source>
</evidence>
<feature type="compositionally biased region" description="Basic and acidic residues" evidence="6">
    <location>
        <begin position="242"/>
        <end position="252"/>
    </location>
</feature>
<dbReference type="AlphaFoldDB" id="A0A8C3XA35"/>
<evidence type="ECO:0000256" key="5">
    <source>
        <dbReference type="ARBA" id="ARBA00023157"/>
    </source>
</evidence>
<proteinExistence type="inferred from homology"/>
<keyword evidence="5" id="KW-1015">Disulfide bond</keyword>
<evidence type="ECO:0008006" key="10">
    <source>
        <dbReference type="Google" id="ProtNLM"/>
    </source>
</evidence>
<dbReference type="PANTHER" id="PTHR28593">
    <property type="entry name" value="METEORIN-LIKE PROTEIN"/>
    <property type="match status" value="1"/>
</dbReference>
<dbReference type="InterPro" id="IPR051998">
    <property type="entry name" value="Meteorin-like"/>
</dbReference>
<evidence type="ECO:0000256" key="1">
    <source>
        <dbReference type="ARBA" id="ARBA00004613"/>
    </source>
</evidence>
<evidence type="ECO:0000256" key="3">
    <source>
        <dbReference type="ARBA" id="ARBA00022525"/>
    </source>
</evidence>
<reference evidence="8" key="1">
    <citation type="submission" date="2025-08" db="UniProtKB">
        <authorList>
            <consortium name="Ensembl"/>
        </authorList>
    </citation>
    <scope>IDENTIFICATION</scope>
</reference>
<dbReference type="GO" id="GO:0005179">
    <property type="term" value="F:hormone activity"/>
    <property type="evidence" value="ECO:0007669"/>
    <property type="project" value="TreeGrafter"/>
</dbReference>
<keyword evidence="3" id="KW-0964">Secreted</keyword>
<comment type="similarity">
    <text evidence="2">Belongs to the meteorin family.</text>
</comment>
<dbReference type="GO" id="GO:0050772">
    <property type="term" value="P:positive regulation of axonogenesis"/>
    <property type="evidence" value="ECO:0007669"/>
    <property type="project" value="TreeGrafter"/>
</dbReference>
<evidence type="ECO:0000256" key="4">
    <source>
        <dbReference type="ARBA" id="ARBA00022729"/>
    </source>
</evidence>
<evidence type="ECO:0000313" key="8">
    <source>
        <dbReference type="Ensembl" id="ENSCWAP00000025803.1"/>
    </source>
</evidence>
<name>A0A8C3XA35_9CETA</name>
<dbReference type="Proteomes" id="UP000694540">
    <property type="component" value="Unplaced"/>
</dbReference>
<accession>A0A8C3XA35</accession>
<sequence length="252" mass="26588">QLVRTAGGLFLGCGVLATAVGAGYSEDRCSWRGRPPRNPTLGATWPPSASSCGRTGVWSCVPRPTALAQMVPADPAVMPSSSWRCAPVTSVSVLSMGGTWGLPFPKCHWPACVPTVIHGNIHGVAHDTELQESVITVEAARVLRQTLPLFRVGGPGGPVQASTHIPLRCGVCPGPGTFLFMGWRRFGEAWLGCAPRFQEFVVRCFRAGGTSCCQCLGWERDLNSPEVGGAPVGQAGRTAPNLRREGLDADGL</sequence>
<dbReference type="GeneTree" id="ENSGT00940000169276"/>
<feature type="signal peptide" evidence="7">
    <location>
        <begin position="1"/>
        <end position="25"/>
    </location>
</feature>
<evidence type="ECO:0000256" key="2">
    <source>
        <dbReference type="ARBA" id="ARBA00005669"/>
    </source>
</evidence>
<keyword evidence="9" id="KW-1185">Reference proteome</keyword>
<keyword evidence="4 7" id="KW-0732">Signal</keyword>
<dbReference type="Ensembl" id="ENSCWAT00000027970.1">
    <property type="protein sequence ID" value="ENSCWAP00000025803.1"/>
    <property type="gene ID" value="ENSCWAG00000019569.1"/>
</dbReference>
<feature type="chain" id="PRO_5034342288" description="Meteorin" evidence="7">
    <location>
        <begin position="26"/>
        <end position="252"/>
    </location>
</feature>
<comment type="subcellular location">
    <subcellularLocation>
        <location evidence="1">Secreted</location>
    </subcellularLocation>
</comment>
<dbReference type="GO" id="GO:0005615">
    <property type="term" value="C:extracellular space"/>
    <property type="evidence" value="ECO:0007669"/>
    <property type="project" value="TreeGrafter"/>
</dbReference>
<protein>
    <recommendedName>
        <fullName evidence="10">Meteorin</fullName>
    </recommendedName>
</protein>